<name>A0A4D7JT41_9BACT</name>
<organism evidence="2 3">
    <name type="scientific">Mangrovivirga cuniculi</name>
    <dbReference type="NCBI Taxonomy" id="2715131"/>
    <lineage>
        <taxon>Bacteria</taxon>
        <taxon>Pseudomonadati</taxon>
        <taxon>Bacteroidota</taxon>
        <taxon>Cytophagia</taxon>
        <taxon>Cytophagales</taxon>
        <taxon>Mangrovivirgaceae</taxon>
        <taxon>Mangrovivirga</taxon>
    </lineage>
</organism>
<dbReference type="EMBL" id="CP028923">
    <property type="protein sequence ID" value="QCK15852.1"/>
    <property type="molecule type" value="Genomic_DNA"/>
</dbReference>
<evidence type="ECO:0000313" key="3">
    <source>
        <dbReference type="Proteomes" id="UP000298616"/>
    </source>
</evidence>
<sequence>MKTTIKLFIPVLFLIISACEGPRGPVGPPGPQGPAGQDGSGTLAQVFETQPADFIESEQWAIFFDIPEDFEIFESDIIAAYILWETDNGLDIWRPLPQYVFETQPSFAYNFDYTLADVRFFLDAENLSNLNNLPPGYLNGQIFRFVVIPAEFASARMDLTNYEEVTKMLNLDEDDVIKIKK</sequence>
<gene>
    <name evidence="2" type="ORF">DCC35_14410</name>
</gene>
<evidence type="ECO:0008006" key="4">
    <source>
        <dbReference type="Google" id="ProtNLM"/>
    </source>
</evidence>
<dbReference type="KEGG" id="fpf:DCC35_14410"/>
<evidence type="ECO:0000256" key="1">
    <source>
        <dbReference type="SAM" id="MobiDB-lite"/>
    </source>
</evidence>
<feature type="region of interest" description="Disordered" evidence="1">
    <location>
        <begin position="23"/>
        <end position="42"/>
    </location>
</feature>
<dbReference type="Gene3D" id="1.20.5.320">
    <property type="entry name" value="6-Phosphogluconate Dehydrogenase, domain 3"/>
    <property type="match status" value="1"/>
</dbReference>
<dbReference type="Proteomes" id="UP000298616">
    <property type="component" value="Chromosome"/>
</dbReference>
<keyword evidence="3" id="KW-1185">Reference proteome</keyword>
<reference evidence="2 3" key="1">
    <citation type="submission" date="2018-04" db="EMBL/GenBank/DDBJ databases">
        <title>Complete genome uncultured novel isolate.</title>
        <authorList>
            <person name="Merlino G."/>
        </authorList>
    </citation>
    <scope>NUCLEOTIDE SEQUENCE [LARGE SCALE GENOMIC DNA]</scope>
    <source>
        <strain evidence="3">R1DC9</strain>
    </source>
</reference>
<dbReference type="AlphaFoldDB" id="A0A4D7JT41"/>
<evidence type="ECO:0000313" key="2">
    <source>
        <dbReference type="EMBL" id="QCK15852.1"/>
    </source>
</evidence>
<protein>
    <recommendedName>
        <fullName evidence="4">Collagen-like protein</fullName>
    </recommendedName>
</protein>
<dbReference type="OrthoDB" id="1524444at2"/>
<proteinExistence type="predicted"/>
<dbReference type="RefSeq" id="WP_137091450.1">
    <property type="nucleotide sequence ID" value="NZ_CP028923.1"/>
</dbReference>
<accession>A0A4D7JT41</accession>
<dbReference type="PROSITE" id="PS51257">
    <property type="entry name" value="PROKAR_LIPOPROTEIN"/>
    <property type="match status" value="1"/>
</dbReference>